<feature type="transmembrane region" description="Helical" evidence="1">
    <location>
        <begin position="70"/>
        <end position="91"/>
    </location>
</feature>
<keyword evidence="1" id="KW-1133">Transmembrane helix</keyword>
<gene>
    <name evidence="2" type="ORF">Q7A36_26510</name>
</gene>
<feature type="transmembrane region" description="Helical" evidence="1">
    <location>
        <begin position="164"/>
        <end position="182"/>
    </location>
</feature>
<protein>
    <submittedName>
        <fullName evidence="2">Uncharacterized protein</fullName>
    </submittedName>
</protein>
<dbReference type="RefSeq" id="WP_305106779.1">
    <property type="nucleotide sequence ID" value="NZ_JAUTWS010000037.1"/>
</dbReference>
<feature type="transmembrane region" description="Helical" evidence="1">
    <location>
        <begin position="225"/>
        <end position="250"/>
    </location>
</feature>
<feature type="transmembrane region" description="Helical" evidence="1">
    <location>
        <begin position="194"/>
        <end position="213"/>
    </location>
</feature>
<proteinExistence type="predicted"/>
<dbReference type="EMBL" id="JAUTWS010000037">
    <property type="protein sequence ID" value="MDO9711923.1"/>
    <property type="molecule type" value="Genomic_DNA"/>
</dbReference>
<accession>A0ABT9E717</accession>
<feature type="transmembrane region" description="Helical" evidence="1">
    <location>
        <begin position="270"/>
        <end position="298"/>
    </location>
</feature>
<organism evidence="2 3">
    <name type="scientific">Paracraurococcus lichenis</name>
    <dbReference type="NCBI Taxonomy" id="3064888"/>
    <lineage>
        <taxon>Bacteria</taxon>
        <taxon>Pseudomonadati</taxon>
        <taxon>Pseudomonadota</taxon>
        <taxon>Alphaproteobacteria</taxon>
        <taxon>Acetobacterales</taxon>
        <taxon>Roseomonadaceae</taxon>
        <taxon>Paracraurococcus</taxon>
    </lineage>
</organism>
<evidence type="ECO:0000313" key="3">
    <source>
        <dbReference type="Proteomes" id="UP001243009"/>
    </source>
</evidence>
<dbReference type="Gene3D" id="1.20.1530.20">
    <property type="match status" value="1"/>
</dbReference>
<evidence type="ECO:0000313" key="2">
    <source>
        <dbReference type="EMBL" id="MDO9711923.1"/>
    </source>
</evidence>
<feature type="transmembrane region" description="Helical" evidence="1">
    <location>
        <begin position="103"/>
        <end position="123"/>
    </location>
</feature>
<dbReference type="InterPro" id="IPR038770">
    <property type="entry name" value="Na+/solute_symporter_sf"/>
</dbReference>
<reference evidence="2 3" key="1">
    <citation type="submission" date="2023-08" db="EMBL/GenBank/DDBJ databases">
        <title>The draft genome sequence of Paracraurococcus sp. LOR1-02.</title>
        <authorList>
            <person name="Kingkaew E."/>
            <person name="Tanasupawat S."/>
        </authorList>
    </citation>
    <scope>NUCLEOTIDE SEQUENCE [LARGE SCALE GENOMIC DNA]</scope>
    <source>
        <strain evidence="2 3">LOR1-02</strain>
    </source>
</reference>
<dbReference type="Proteomes" id="UP001243009">
    <property type="component" value="Unassembled WGS sequence"/>
</dbReference>
<evidence type="ECO:0000256" key="1">
    <source>
        <dbReference type="SAM" id="Phobius"/>
    </source>
</evidence>
<sequence length="359" mass="36862">MMRAAGLLAIAGRHGPLLLCAGVLLGLALPGLAMAARPLMDAAVFCFTLGAFLKVEPEAFRAEAGLRQGWRNLLILGWTSLGVPLAAWAGIWVTQPGPALAEGLLLCTLAPPVGSAAALAAMLGLSAPVALLASVAATAVAPLSMPLLANWLAGYALHIDAGAMGLRLLLLVGGGALASWGLRRAAPRLVAGNPLAMTGIAVVALVVFAIGAMRGMPAYFASEPTAVLLNLGIAFAVNAGFQLLGLLLFLPFGRRTALTVGLVSGNRNIGLAWAAVGTGMPAMVEVYFAMSVFPIYLLPVVMKRLLTPALPPAARPEEPRPSIAGLRRQAMAEAVAARRQVFQARAGLPASPARPHPAE</sequence>
<keyword evidence="3" id="KW-1185">Reference proteome</keyword>
<name>A0ABT9E717_9PROT</name>
<keyword evidence="1" id="KW-0472">Membrane</keyword>
<feature type="transmembrane region" description="Helical" evidence="1">
    <location>
        <begin position="129"/>
        <end position="152"/>
    </location>
</feature>
<comment type="caution">
    <text evidence="2">The sequence shown here is derived from an EMBL/GenBank/DDBJ whole genome shotgun (WGS) entry which is preliminary data.</text>
</comment>
<keyword evidence="1" id="KW-0812">Transmembrane</keyword>